<dbReference type="CDD" id="cd04907">
    <property type="entry name" value="ACT_ThrD-I_2"/>
    <property type="match status" value="1"/>
</dbReference>
<evidence type="ECO:0000259" key="16">
    <source>
        <dbReference type="PROSITE" id="PS51672"/>
    </source>
</evidence>
<dbReference type="CDD" id="cd01562">
    <property type="entry name" value="Thr-dehyd"/>
    <property type="match status" value="1"/>
</dbReference>
<dbReference type="FunFam" id="3.40.1020.10:FF:000003">
    <property type="entry name" value="Threonine dehydratase"/>
    <property type="match status" value="1"/>
</dbReference>
<dbReference type="PANTHER" id="PTHR48078">
    <property type="entry name" value="THREONINE DEHYDRATASE, MITOCHONDRIAL-RELATED"/>
    <property type="match status" value="1"/>
</dbReference>
<dbReference type="InterPro" id="IPR005787">
    <property type="entry name" value="Thr_deHydtase_biosynth"/>
</dbReference>
<dbReference type="InterPro" id="IPR001926">
    <property type="entry name" value="TrpB-like_PALP"/>
</dbReference>
<feature type="domain" description="ACT-like" evidence="16">
    <location>
        <begin position="528"/>
        <end position="599"/>
    </location>
</feature>
<comment type="caution">
    <text evidence="17">The sequence shown here is derived from an EMBL/GenBank/DDBJ whole genome shotgun (WGS) entry which is preliminary data.</text>
</comment>
<dbReference type="GO" id="GO:0004794">
    <property type="term" value="F:threonine deaminase activity"/>
    <property type="evidence" value="ECO:0007669"/>
    <property type="project" value="UniProtKB-UniRule"/>
</dbReference>
<dbReference type="Pfam" id="PF00585">
    <property type="entry name" value="Thr_dehydrat_C"/>
    <property type="match status" value="2"/>
</dbReference>
<comment type="subcellular location">
    <subcellularLocation>
        <location evidence="3">Plastid</location>
        <location evidence="3">Chloroplast</location>
    </subcellularLocation>
</comment>
<comment type="catalytic activity">
    <reaction evidence="1 15">
        <text>L-threonine = 2-oxobutanoate + NH4(+)</text>
        <dbReference type="Rhea" id="RHEA:22108"/>
        <dbReference type="ChEBI" id="CHEBI:16763"/>
        <dbReference type="ChEBI" id="CHEBI:28938"/>
        <dbReference type="ChEBI" id="CHEBI:57926"/>
        <dbReference type="EC" id="4.3.1.19"/>
    </reaction>
</comment>
<evidence type="ECO:0000256" key="13">
    <source>
        <dbReference type="ARBA" id="ARBA00023239"/>
    </source>
</evidence>
<evidence type="ECO:0000256" key="1">
    <source>
        <dbReference type="ARBA" id="ARBA00001274"/>
    </source>
</evidence>
<feature type="domain" description="ACT-like" evidence="16">
    <location>
        <begin position="435"/>
        <end position="506"/>
    </location>
</feature>
<evidence type="ECO:0000256" key="7">
    <source>
        <dbReference type="ARBA" id="ARBA00022605"/>
    </source>
</evidence>
<evidence type="ECO:0000256" key="14">
    <source>
        <dbReference type="ARBA" id="ARBA00023304"/>
    </source>
</evidence>
<evidence type="ECO:0000313" key="17">
    <source>
        <dbReference type="EMBL" id="CAH8354693.1"/>
    </source>
</evidence>
<comment type="pathway">
    <text evidence="4 15">Amino-acid biosynthesis; L-isoleucine biosynthesis; 2-oxobutanoate from L-threonine: step 1/1.</text>
</comment>
<evidence type="ECO:0000256" key="5">
    <source>
        <dbReference type="ARBA" id="ARBA00010869"/>
    </source>
</evidence>
<dbReference type="SUPFAM" id="SSF55021">
    <property type="entry name" value="ACT-like"/>
    <property type="match status" value="1"/>
</dbReference>
<dbReference type="EMBL" id="CAKOAT010197376">
    <property type="protein sequence ID" value="CAH8354693.1"/>
    <property type="molecule type" value="Genomic_DNA"/>
</dbReference>
<dbReference type="InterPro" id="IPR038110">
    <property type="entry name" value="TD_ACT-like_sf"/>
</dbReference>
<gene>
    <name evidence="17" type="ORF">ERUC_LOCUS20448</name>
</gene>
<keyword evidence="11 15" id="KW-0663">Pyridoxal phosphate</keyword>
<dbReference type="AlphaFoldDB" id="A0ABC8K7V1"/>
<keyword evidence="10" id="KW-0677">Repeat</keyword>
<evidence type="ECO:0000256" key="2">
    <source>
        <dbReference type="ARBA" id="ARBA00001933"/>
    </source>
</evidence>
<dbReference type="InterPro" id="IPR050147">
    <property type="entry name" value="Ser/Thr_Dehydratase"/>
</dbReference>
<name>A0ABC8K7V1_ERUVS</name>
<evidence type="ECO:0000256" key="11">
    <source>
        <dbReference type="ARBA" id="ARBA00022898"/>
    </source>
</evidence>
<keyword evidence="18" id="KW-1185">Reference proteome</keyword>
<dbReference type="GO" id="GO:0009097">
    <property type="term" value="P:isoleucine biosynthetic process"/>
    <property type="evidence" value="ECO:0007669"/>
    <property type="project" value="UniProtKB-UniRule"/>
</dbReference>
<dbReference type="SUPFAM" id="SSF53686">
    <property type="entry name" value="Tryptophan synthase beta subunit-like PLP-dependent enzymes"/>
    <property type="match status" value="1"/>
</dbReference>
<dbReference type="NCBIfam" id="TIGR01124">
    <property type="entry name" value="ilvA_2Cterm"/>
    <property type="match status" value="1"/>
</dbReference>
<dbReference type="PROSITE" id="PS51672">
    <property type="entry name" value="ACT_LIKE"/>
    <property type="match status" value="2"/>
</dbReference>
<dbReference type="FunFam" id="3.40.50.1100:FF:000008">
    <property type="entry name" value="L-threonine dehydratase"/>
    <property type="match status" value="1"/>
</dbReference>
<dbReference type="PANTHER" id="PTHR48078:SF5">
    <property type="entry name" value="THREONINE DEHYDRATASE"/>
    <property type="match status" value="1"/>
</dbReference>
<keyword evidence="8 15" id="KW-0412">Isoleucine biosynthesis</keyword>
<evidence type="ECO:0000256" key="3">
    <source>
        <dbReference type="ARBA" id="ARBA00004229"/>
    </source>
</evidence>
<dbReference type="Pfam" id="PF00291">
    <property type="entry name" value="PALP"/>
    <property type="match status" value="1"/>
</dbReference>
<evidence type="ECO:0000313" key="18">
    <source>
        <dbReference type="Proteomes" id="UP001642260"/>
    </source>
</evidence>
<evidence type="ECO:0000256" key="6">
    <source>
        <dbReference type="ARBA" id="ARBA00022528"/>
    </source>
</evidence>
<evidence type="ECO:0000256" key="8">
    <source>
        <dbReference type="ARBA" id="ARBA00022624"/>
    </source>
</evidence>
<evidence type="ECO:0000256" key="9">
    <source>
        <dbReference type="ARBA" id="ARBA00022640"/>
    </source>
</evidence>
<dbReference type="Proteomes" id="UP001642260">
    <property type="component" value="Unassembled WGS sequence"/>
</dbReference>
<reference evidence="17 18" key="1">
    <citation type="submission" date="2022-03" db="EMBL/GenBank/DDBJ databases">
        <authorList>
            <person name="Macdonald S."/>
            <person name="Ahmed S."/>
            <person name="Newling K."/>
        </authorList>
    </citation>
    <scope>NUCLEOTIDE SEQUENCE [LARGE SCALE GENOMIC DNA]</scope>
</reference>
<evidence type="ECO:0000256" key="15">
    <source>
        <dbReference type="RuleBase" id="RU362012"/>
    </source>
</evidence>
<organism evidence="17 18">
    <name type="scientific">Eruca vesicaria subsp. sativa</name>
    <name type="common">Garden rocket</name>
    <name type="synonym">Eruca sativa</name>
    <dbReference type="NCBI Taxonomy" id="29727"/>
    <lineage>
        <taxon>Eukaryota</taxon>
        <taxon>Viridiplantae</taxon>
        <taxon>Streptophyta</taxon>
        <taxon>Embryophyta</taxon>
        <taxon>Tracheophyta</taxon>
        <taxon>Spermatophyta</taxon>
        <taxon>Magnoliopsida</taxon>
        <taxon>eudicotyledons</taxon>
        <taxon>Gunneridae</taxon>
        <taxon>Pentapetalae</taxon>
        <taxon>rosids</taxon>
        <taxon>malvids</taxon>
        <taxon>Brassicales</taxon>
        <taxon>Brassicaceae</taxon>
        <taxon>Brassiceae</taxon>
        <taxon>Eruca</taxon>
    </lineage>
</organism>
<dbReference type="InterPro" id="IPR036052">
    <property type="entry name" value="TrpB-like_PALP_sf"/>
</dbReference>
<keyword evidence="6" id="KW-0150">Chloroplast</keyword>
<dbReference type="InterPro" id="IPR045865">
    <property type="entry name" value="ACT-like_dom_sf"/>
</dbReference>
<accession>A0ABC8K7V1</accession>
<dbReference type="EC" id="4.3.1.19" evidence="15"/>
<keyword evidence="13 15" id="KW-0456">Lyase</keyword>
<comment type="similarity">
    <text evidence="5 15">Belongs to the serine/threonine dehydratase family.</text>
</comment>
<dbReference type="CDD" id="cd04906">
    <property type="entry name" value="ACT_ThrD-I_1"/>
    <property type="match status" value="1"/>
</dbReference>
<keyword evidence="7 15" id="KW-0028">Amino-acid biosynthesis</keyword>
<evidence type="ECO:0000256" key="12">
    <source>
        <dbReference type="ARBA" id="ARBA00022946"/>
    </source>
</evidence>
<comment type="cofactor">
    <cofactor evidence="2 15">
        <name>pyridoxal 5'-phosphate</name>
        <dbReference type="ChEBI" id="CHEBI:597326"/>
    </cofactor>
</comment>
<dbReference type="GO" id="GO:0009507">
    <property type="term" value="C:chloroplast"/>
    <property type="evidence" value="ECO:0007669"/>
    <property type="project" value="UniProtKB-SubCell"/>
</dbReference>
<keyword evidence="9" id="KW-0934">Plastid</keyword>
<keyword evidence="14 15" id="KW-0100">Branched-chain amino acid biosynthesis</keyword>
<protein>
    <recommendedName>
        <fullName evidence="15">Threonine dehydratase</fullName>
        <ecNumber evidence="15">4.3.1.19</ecNumber>
    </recommendedName>
    <alternativeName>
        <fullName evidence="15">Threonine deaminase</fullName>
    </alternativeName>
</protein>
<dbReference type="InterPro" id="IPR001721">
    <property type="entry name" value="TD_ACT-like"/>
</dbReference>
<evidence type="ECO:0000256" key="4">
    <source>
        <dbReference type="ARBA" id="ARBA00004810"/>
    </source>
</evidence>
<dbReference type="NCBIfam" id="NF006674">
    <property type="entry name" value="PRK09224.1"/>
    <property type="match status" value="1"/>
</dbReference>
<sequence>MDSVKLQTAPPSLHTKMLPHHLHHIPLPPRNFRSKPVIGITTTRSRPHVSPVAVLFREETSLAPLDSPSPPLPRLKVSPSSLQYPPGYLGAVPDPTSGDNDSGSIVEAMEYLTSILSTKVYDVAIESPLHLAKKLSQRLGVRILLKREDLQPVKSFKLRGAYNMMVKLTAEQLAKGVICSSAGNHAQGVAMSAAKLGCTAVIVMPRTTPEIKWQSVEDLGATVVLIGDSYDEAQAFAKQRAEEEGLTFIPPFDHPDVIVGQGTVGMEITRQAKGPLHAIFVPIGGGGLIAGIAAYVKRVCPEVKIIGVEPADANTMALSLHHGERVILDQVGGFADGVAVKEVGEETFRICQQLVDGVVLVTRDAICASIKDMFEEQRNILEPAGALALAGAEAYCKYYGLKDVNVVAITSGANMNFDKLRIVTELANVGRQQEAVLATLLPEKPGSFKQFCELIGPMNITEFKYRCGSEKEAVVLYSVGVHTAGELKALEKRMESSQLRTKNLTTSDLVKDHLRYLMGGRSSVEEEVLCQFTFPERPGALMNFLDSFSPRWNISLFHYRAEGGAGANVLVGIQVSEQEMEEFRNRAQVLGYEYVLVSEDAIFNLLMH</sequence>
<proteinExistence type="inferred from homology"/>
<dbReference type="Gene3D" id="3.40.1020.10">
    <property type="entry name" value="Biosynthetic Threonine Deaminase, Domain 3"/>
    <property type="match status" value="1"/>
</dbReference>
<keyword evidence="12" id="KW-0809">Transit peptide</keyword>
<dbReference type="Gene3D" id="3.40.50.1100">
    <property type="match status" value="2"/>
</dbReference>
<evidence type="ECO:0000256" key="10">
    <source>
        <dbReference type="ARBA" id="ARBA00022737"/>
    </source>
</evidence>